<dbReference type="EMBL" id="CP002588">
    <property type="protein sequence ID" value="AEA46411.1"/>
    <property type="molecule type" value="Genomic_DNA"/>
</dbReference>
<proteinExistence type="predicted"/>
<dbReference type="AlphaFoldDB" id="F2KPI0"/>
<organism evidence="2 3">
    <name type="scientific">Archaeoglobus veneficus (strain DSM 11195 / SNP6)</name>
    <dbReference type="NCBI Taxonomy" id="693661"/>
    <lineage>
        <taxon>Archaea</taxon>
        <taxon>Methanobacteriati</taxon>
        <taxon>Methanobacteriota</taxon>
        <taxon>Archaeoglobi</taxon>
        <taxon>Archaeoglobales</taxon>
        <taxon>Archaeoglobaceae</taxon>
        <taxon>Archaeoglobus</taxon>
    </lineage>
</organism>
<feature type="transmembrane region" description="Helical" evidence="1">
    <location>
        <begin position="66"/>
        <end position="84"/>
    </location>
</feature>
<feature type="transmembrane region" description="Helical" evidence="1">
    <location>
        <begin position="131"/>
        <end position="149"/>
    </location>
</feature>
<keyword evidence="1" id="KW-0812">Transmembrane</keyword>
<dbReference type="HOGENOM" id="CLU_1264522_0_0_2"/>
<dbReference type="KEGG" id="ave:Arcve_0378"/>
<name>F2KPI0_ARCVS</name>
<evidence type="ECO:0000313" key="3">
    <source>
        <dbReference type="Proteomes" id="UP000008136"/>
    </source>
</evidence>
<feature type="transmembrane region" description="Helical" evidence="1">
    <location>
        <begin position="39"/>
        <end position="60"/>
    </location>
</feature>
<reference evidence="2 3" key="1">
    <citation type="submission" date="2011-03" db="EMBL/GenBank/DDBJ databases">
        <title>The complete genome of Archaeoglobus veneficus SNP6.</title>
        <authorList>
            <consortium name="US DOE Joint Genome Institute (JGI-PGF)"/>
            <person name="Lucas S."/>
            <person name="Copeland A."/>
            <person name="Lapidus A."/>
            <person name="Bruce D."/>
            <person name="Goodwin L."/>
            <person name="Pitluck S."/>
            <person name="Kyrpides N."/>
            <person name="Mavromatis K."/>
            <person name="Pagani I."/>
            <person name="Ivanova N."/>
            <person name="Mikhailova N."/>
            <person name="Lu M."/>
            <person name="Detter J.C."/>
            <person name="Tapia R."/>
            <person name="Han C."/>
            <person name="Land M."/>
            <person name="Hauser L."/>
            <person name="Markowitz V."/>
            <person name="Cheng J.-F."/>
            <person name="Hugenholtz P."/>
            <person name="Woyke T."/>
            <person name="Wu D."/>
            <person name="Spring S."/>
            <person name="Brambilla E."/>
            <person name="Klenk H.-P."/>
            <person name="Eisen J.A."/>
        </authorList>
    </citation>
    <scope>NUCLEOTIDE SEQUENCE [LARGE SCALE GENOMIC DNA]</scope>
    <source>
        <strain>SNP6</strain>
    </source>
</reference>
<evidence type="ECO:0000313" key="2">
    <source>
        <dbReference type="EMBL" id="AEA46411.1"/>
    </source>
</evidence>
<keyword evidence="1" id="KW-1133">Transmembrane helix</keyword>
<dbReference type="GeneID" id="10393473"/>
<dbReference type="STRING" id="693661.Arcve_0378"/>
<evidence type="ECO:0000256" key="1">
    <source>
        <dbReference type="SAM" id="Phobius"/>
    </source>
</evidence>
<protein>
    <submittedName>
        <fullName evidence="2">Uncharacterized protein</fullName>
    </submittedName>
</protein>
<feature type="transmembrane region" description="Helical" evidence="1">
    <location>
        <begin position="170"/>
        <end position="186"/>
    </location>
</feature>
<feature type="transmembrane region" description="Helical" evidence="1">
    <location>
        <begin position="192"/>
        <end position="211"/>
    </location>
</feature>
<accession>F2KPI0</accession>
<dbReference type="RefSeq" id="WP_013683085.1">
    <property type="nucleotide sequence ID" value="NC_015320.1"/>
</dbReference>
<keyword evidence="3" id="KW-1185">Reference proteome</keyword>
<gene>
    <name evidence="2" type="ordered locus">Arcve_0378</name>
</gene>
<keyword evidence="1" id="KW-0472">Membrane</keyword>
<dbReference type="Proteomes" id="UP000008136">
    <property type="component" value="Chromosome"/>
</dbReference>
<feature type="transmembrane region" description="Helical" evidence="1">
    <location>
        <begin position="6"/>
        <end position="27"/>
    </location>
</feature>
<sequence length="218" mass="24388">MQPHLPCVLFGFAAVFSGLIGYSLHLPRDFGYRENDLKTLAVFYTIVTASFLFHAIGHVLNMHEDLVHAVIALAVVLATFYLFLRTGSRVDFSAPRFRDAVVYGAVVWLIGREMDDIFHDSLSYYEPTPLIIAGVTSFPLTFVIFYVLFNVNRKNTGFFLEGGKEILSNSYLVVYLMGIGVLGACFNSNVHYLSVLVATSVVIYVFAKIYITAKPFLD</sequence>